<evidence type="ECO:0000256" key="4">
    <source>
        <dbReference type="SAM" id="MobiDB-lite"/>
    </source>
</evidence>
<keyword evidence="3" id="KW-0411">Iron-sulfur</keyword>
<dbReference type="PROSITE" id="PS00198">
    <property type="entry name" value="4FE4S_FER_1"/>
    <property type="match status" value="1"/>
</dbReference>
<feature type="compositionally biased region" description="Gly residues" evidence="4">
    <location>
        <begin position="97"/>
        <end position="106"/>
    </location>
</feature>
<dbReference type="GO" id="GO:0051536">
    <property type="term" value="F:iron-sulfur cluster binding"/>
    <property type="evidence" value="ECO:0007669"/>
    <property type="project" value="UniProtKB-KW"/>
</dbReference>
<feature type="domain" description="4Fe-4S ferredoxin-type" evidence="5">
    <location>
        <begin position="54"/>
        <end position="83"/>
    </location>
</feature>
<feature type="region of interest" description="Disordered" evidence="4">
    <location>
        <begin position="84"/>
        <end position="107"/>
    </location>
</feature>
<feature type="domain" description="4Fe-4S ferredoxin-type" evidence="5">
    <location>
        <begin position="16"/>
        <end position="45"/>
    </location>
</feature>
<sequence>MNNSIYGTTDPDYEQDGFQISQERCEGFSHCVNICPVEALTLVEGYVNEILNIRALYVQLDTCIMCGVCEPECPTEAIMLRLSGGSPGTTPGTNPGSDGGGTGGNSSGSFSAIAPVSTINLEDRLNCFNNVVDNINTTYKVTLNAHRIDLNSDKPGHAYLTIEKSNGNQLQRLSYGFYPKSGAASATMQPTPSAMGEESSDEYRRSDARYSLYVTKTQFNLIISQSIALSKVPYDLNENNCTHYATDVFNLLLPSNGQLNNNGFLTPDGVYTYLANLKQEGNPNIQLGRIVPPTSTICN</sequence>
<name>A0A3S4MFZ5_CHRGE</name>
<dbReference type="InterPro" id="IPR017896">
    <property type="entry name" value="4Fe4S_Fe-S-bd"/>
</dbReference>
<dbReference type="Proteomes" id="UP000279227">
    <property type="component" value="Chromosome"/>
</dbReference>
<keyword evidence="2" id="KW-0408">Iron</keyword>
<dbReference type="OrthoDB" id="1272512at2"/>
<dbReference type="STRING" id="525257.HMPREF0204_15225"/>
<evidence type="ECO:0000256" key="3">
    <source>
        <dbReference type="ARBA" id="ARBA00023014"/>
    </source>
</evidence>
<organism evidence="6 7">
    <name type="scientific">Chryseobacterium gleum</name>
    <name type="common">Flavobacterium gleum</name>
    <dbReference type="NCBI Taxonomy" id="250"/>
    <lineage>
        <taxon>Bacteria</taxon>
        <taxon>Pseudomonadati</taxon>
        <taxon>Bacteroidota</taxon>
        <taxon>Flavobacteriia</taxon>
        <taxon>Flavobacteriales</taxon>
        <taxon>Weeksellaceae</taxon>
        <taxon>Chryseobacterium group</taxon>
        <taxon>Chryseobacterium</taxon>
    </lineage>
</organism>
<evidence type="ECO:0000313" key="6">
    <source>
        <dbReference type="EMBL" id="VEE11021.1"/>
    </source>
</evidence>
<dbReference type="PROSITE" id="PS51379">
    <property type="entry name" value="4FE4S_FER_2"/>
    <property type="match status" value="2"/>
</dbReference>
<dbReference type="Pfam" id="PF12838">
    <property type="entry name" value="Fer4_7"/>
    <property type="match status" value="1"/>
</dbReference>
<dbReference type="Gene3D" id="3.30.70.20">
    <property type="match status" value="1"/>
</dbReference>
<gene>
    <name evidence="6" type="ORF">NCTC11432_04580</name>
</gene>
<proteinExistence type="predicted"/>
<dbReference type="RefSeq" id="WP_002981572.1">
    <property type="nucleotide sequence ID" value="NZ_LR134289.1"/>
</dbReference>
<evidence type="ECO:0000256" key="1">
    <source>
        <dbReference type="ARBA" id="ARBA00022723"/>
    </source>
</evidence>
<evidence type="ECO:0000256" key="2">
    <source>
        <dbReference type="ARBA" id="ARBA00023004"/>
    </source>
</evidence>
<protein>
    <submittedName>
        <fullName evidence="6">NADH dehydrogenase subunit I</fullName>
    </submittedName>
</protein>
<dbReference type="GO" id="GO:0046872">
    <property type="term" value="F:metal ion binding"/>
    <property type="evidence" value="ECO:0007669"/>
    <property type="project" value="UniProtKB-KW"/>
</dbReference>
<dbReference type="InterPro" id="IPR017900">
    <property type="entry name" value="4Fe4S_Fe_S_CS"/>
</dbReference>
<dbReference type="EMBL" id="LR134289">
    <property type="protein sequence ID" value="VEE11021.1"/>
    <property type="molecule type" value="Genomic_DNA"/>
</dbReference>
<evidence type="ECO:0000313" key="7">
    <source>
        <dbReference type="Proteomes" id="UP000279227"/>
    </source>
</evidence>
<dbReference type="SUPFAM" id="SSF54862">
    <property type="entry name" value="4Fe-4S ferredoxins"/>
    <property type="match status" value="1"/>
</dbReference>
<dbReference type="AlphaFoldDB" id="A0A3S4MFZ5"/>
<accession>A0A3S4MFZ5</accession>
<evidence type="ECO:0000259" key="5">
    <source>
        <dbReference type="PROSITE" id="PS51379"/>
    </source>
</evidence>
<keyword evidence="1" id="KW-0479">Metal-binding</keyword>
<dbReference type="KEGG" id="cgle:NCTC11432_04580"/>
<reference evidence="6 7" key="1">
    <citation type="submission" date="2018-12" db="EMBL/GenBank/DDBJ databases">
        <authorList>
            <consortium name="Pathogen Informatics"/>
        </authorList>
    </citation>
    <scope>NUCLEOTIDE SEQUENCE [LARGE SCALE GENOMIC DNA]</scope>
    <source>
        <strain evidence="6 7">NCTC11432</strain>
    </source>
</reference>